<keyword evidence="7 16" id="KW-0479">Metal-binding</keyword>
<evidence type="ECO:0000259" key="22">
    <source>
        <dbReference type="Pfam" id="PF17900"/>
    </source>
</evidence>
<feature type="domain" description="Peptidase M1 membrane alanine aminopeptidase" evidence="20">
    <location>
        <begin position="281"/>
        <end position="507"/>
    </location>
</feature>
<dbReference type="Gene3D" id="1.25.50.20">
    <property type="match status" value="1"/>
</dbReference>
<evidence type="ECO:0000256" key="8">
    <source>
        <dbReference type="ARBA" id="ARBA00022729"/>
    </source>
</evidence>
<evidence type="ECO:0000256" key="10">
    <source>
        <dbReference type="ARBA" id="ARBA00022833"/>
    </source>
</evidence>
<keyword evidence="6 18" id="KW-0645">Protease</keyword>
<evidence type="ECO:0000256" key="11">
    <source>
        <dbReference type="ARBA" id="ARBA00023049"/>
    </source>
</evidence>
<evidence type="ECO:0000313" key="23">
    <source>
        <dbReference type="EMBL" id="KAH0560346.1"/>
    </source>
</evidence>
<keyword evidence="10 16" id="KW-0862">Zinc</keyword>
<feature type="binding site" evidence="16">
    <location>
        <position position="357"/>
    </location>
    <ligand>
        <name>Zn(2+)</name>
        <dbReference type="ChEBI" id="CHEBI:29105"/>
        <note>catalytic</note>
    </ligand>
</feature>
<evidence type="ECO:0000256" key="4">
    <source>
        <dbReference type="ARBA" id="ARBA00022475"/>
    </source>
</evidence>
<feature type="site" description="Transition state stabilizer" evidence="17">
    <location>
        <position position="441"/>
    </location>
</feature>
<dbReference type="GO" id="GO:0008270">
    <property type="term" value="F:zinc ion binding"/>
    <property type="evidence" value="ECO:0007669"/>
    <property type="project" value="UniProtKB-UniRule"/>
</dbReference>
<dbReference type="InterPro" id="IPR050344">
    <property type="entry name" value="Peptidase_M1_aminopeptidases"/>
</dbReference>
<dbReference type="InterPro" id="IPR045357">
    <property type="entry name" value="Aminopeptidase_N-like_N"/>
</dbReference>
<keyword evidence="12" id="KW-0472">Membrane</keyword>
<dbReference type="FunFam" id="2.60.40.1910:FF:000008">
    <property type="entry name" value="Aminopeptidase"/>
    <property type="match status" value="1"/>
</dbReference>
<evidence type="ECO:0000256" key="1">
    <source>
        <dbReference type="ARBA" id="ARBA00004609"/>
    </source>
</evidence>
<dbReference type="PANTHER" id="PTHR11533">
    <property type="entry name" value="PROTEASE M1 ZINC METALLOPROTEASE"/>
    <property type="match status" value="1"/>
</dbReference>
<evidence type="ECO:0000256" key="18">
    <source>
        <dbReference type="RuleBase" id="RU364040"/>
    </source>
</evidence>
<dbReference type="SUPFAM" id="SSF63737">
    <property type="entry name" value="Leukotriene A4 hydrolase N-terminal domain"/>
    <property type="match status" value="1"/>
</dbReference>
<proteinExistence type="inferred from homology"/>
<dbReference type="Proteomes" id="UP000826195">
    <property type="component" value="Unassembled WGS sequence"/>
</dbReference>
<keyword evidence="13" id="KW-0325">Glycoprotein</keyword>
<dbReference type="GO" id="GO:0042277">
    <property type="term" value="F:peptide binding"/>
    <property type="evidence" value="ECO:0007669"/>
    <property type="project" value="TreeGrafter"/>
</dbReference>
<evidence type="ECO:0000256" key="15">
    <source>
        <dbReference type="PIRSR" id="PIRSR634016-1"/>
    </source>
</evidence>
<evidence type="ECO:0000256" key="16">
    <source>
        <dbReference type="PIRSR" id="PIRSR634016-3"/>
    </source>
</evidence>
<dbReference type="CDD" id="cd09601">
    <property type="entry name" value="M1_APN-Q_like"/>
    <property type="match status" value="1"/>
</dbReference>
<dbReference type="GO" id="GO:0005737">
    <property type="term" value="C:cytoplasm"/>
    <property type="evidence" value="ECO:0007669"/>
    <property type="project" value="TreeGrafter"/>
</dbReference>
<feature type="signal peptide" evidence="19">
    <location>
        <begin position="1"/>
        <end position="17"/>
    </location>
</feature>
<dbReference type="PANTHER" id="PTHR11533:SF294">
    <property type="entry name" value="THYROTROPIN-RELEASING HORMONE-DEGRADING ECTOENZYME"/>
    <property type="match status" value="1"/>
</dbReference>
<dbReference type="GO" id="GO:0006508">
    <property type="term" value="P:proteolysis"/>
    <property type="evidence" value="ECO:0007669"/>
    <property type="project" value="UniProtKB-KW"/>
</dbReference>
<keyword evidence="4" id="KW-1003">Cell membrane</keyword>
<dbReference type="EC" id="3.4.11.-" evidence="18"/>
<evidence type="ECO:0000313" key="24">
    <source>
        <dbReference type="Proteomes" id="UP000826195"/>
    </source>
</evidence>
<dbReference type="InterPro" id="IPR014782">
    <property type="entry name" value="Peptidase_M1_dom"/>
</dbReference>
<keyword evidence="3 18" id="KW-0031">Aminopeptidase</keyword>
<accession>A0AAV7IFI1</accession>
<evidence type="ECO:0000256" key="5">
    <source>
        <dbReference type="ARBA" id="ARBA00022622"/>
    </source>
</evidence>
<dbReference type="AlphaFoldDB" id="A0AAV7IFI1"/>
<comment type="caution">
    <text evidence="23">The sequence shown here is derived from an EMBL/GenBank/DDBJ whole genome shotgun (WGS) entry which is preliminary data.</text>
</comment>
<dbReference type="Gene3D" id="2.60.40.1730">
    <property type="entry name" value="tricorn interacting facor f3 domain"/>
    <property type="match status" value="1"/>
</dbReference>
<dbReference type="GO" id="GO:0070006">
    <property type="term" value="F:metalloaminopeptidase activity"/>
    <property type="evidence" value="ECO:0007669"/>
    <property type="project" value="TreeGrafter"/>
</dbReference>
<evidence type="ECO:0000256" key="3">
    <source>
        <dbReference type="ARBA" id="ARBA00022438"/>
    </source>
</evidence>
<comment type="subcellular location">
    <subcellularLocation>
        <location evidence="1">Cell membrane</location>
        <topology evidence="1">Lipid-anchor</topology>
        <topology evidence="1">GPI-anchor</topology>
    </subcellularLocation>
</comment>
<feature type="chain" id="PRO_5043944631" description="Aminopeptidase" evidence="19">
    <location>
        <begin position="18"/>
        <end position="948"/>
    </location>
</feature>
<sequence>MNKILIILSGVIMCAMAIIPLDRGPPISKSKISKLIQESTANKQMNYRLPHNTAPRVYVIEFDPDFMGESFTFKGNGSVIFQVLRSTATVILHKSNKITIDKDFTELIDQNEESFKPETQIWHAHNESYAISFQKILEPGNYTLKMKWTGRDAAEDWFNQRMGFFRAFDKITPFSKKYLVTTHFEPSGARSAFPCWDEPGFKAQFEISVKHFSNYTALSNMPEKSRQLLPDGRIITHFERSLKMSPYLPCVAVADYQAIKNQHGNITFYSLENNLDSLKLALEISEKVIPAMEAYTDMPYAMPKLDQITIPKYSGAMEHWGLVTYNTIMVKFENSTLIPNIEQKDRILFLVAHELAHQWFGNLVSPVWWDDTWLNEGFAAYFQSKIIDQIYPHWHIMDHFVIENVNHDSYDSESYLPQAKPIKWTPPGKIALRMVFNPVTYRKGAAVIHMLEHILTEEVFREGLQRYFKAHQFDSVVTNDLWRAFQEVYDERFGDKPLDIKETMDPWIEQTGTPVVNVSRNYETGEITLIQKNSRNENPKNKWRIPINFATKSNPDFSRTTPTMWMEVDQQVTTIPDVKTDDWIIVNIQQRGFYQVNYDKENWKLIADYLNSKDYTKIHAVNRAQLFDDIFRLYSTDKSYLEILVNITSYLHQETDYLPWIPAVAVIMEMQENMRNTLEEESFETYMLYLTNAVMDKLGFENREDDDHSAIRIRSILAPIVCSFGHAECKSFANRLLKKYLEDPSINTIPSSDWEWITCNGLRTANESLREQFMASDYDNFNKLSKFRILIECTNDFQLKEEYFSSLTSANSTADAEDIDKIFDILLGKKLDDVNFVLNYFIDHFKDLKKLYDEIEDDEYLIPISRIALAIRTEDQYEKFKNFVESIIVPDLKGKSDSEGSTLLLQTSLEESLNSINQSKLHSAKFHELMDKKFFEPNVIEIGTGLKN</sequence>
<dbReference type="Gene3D" id="1.10.390.10">
    <property type="entry name" value="Neutral Protease Domain 2"/>
    <property type="match status" value="1"/>
</dbReference>
<evidence type="ECO:0000256" key="2">
    <source>
        <dbReference type="ARBA" id="ARBA00010136"/>
    </source>
</evidence>
<dbReference type="Pfam" id="PF17900">
    <property type="entry name" value="Peptidase_M1_N"/>
    <property type="match status" value="1"/>
</dbReference>
<evidence type="ECO:0000256" key="9">
    <source>
        <dbReference type="ARBA" id="ARBA00022801"/>
    </source>
</evidence>
<feature type="binding site" evidence="16">
    <location>
        <position position="376"/>
    </location>
    <ligand>
        <name>Zn(2+)</name>
        <dbReference type="ChEBI" id="CHEBI:29105"/>
        <note>catalytic</note>
    </ligand>
</feature>
<keyword evidence="8 19" id="KW-0732">Signal</keyword>
<dbReference type="GO" id="GO:0098552">
    <property type="term" value="C:side of membrane"/>
    <property type="evidence" value="ECO:0007669"/>
    <property type="project" value="UniProtKB-KW"/>
</dbReference>
<dbReference type="InterPro" id="IPR042097">
    <property type="entry name" value="Aminopeptidase_N-like_N_sf"/>
</dbReference>
<organism evidence="23 24">
    <name type="scientific">Cotesia glomerata</name>
    <name type="common">Lepidopteran parasitic wasp</name>
    <name type="synonym">Apanteles glomeratus</name>
    <dbReference type="NCBI Taxonomy" id="32391"/>
    <lineage>
        <taxon>Eukaryota</taxon>
        <taxon>Metazoa</taxon>
        <taxon>Ecdysozoa</taxon>
        <taxon>Arthropoda</taxon>
        <taxon>Hexapoda</taxon>
        <taxon>Insecta</taxon>
        <taxon>Pterygota</taxon>
        <taxon>Neoptera</taxon>
        <taxon>Endopterygota</taxon>
        <taxon>Hymenoptera</taxon>
        <taxon>Apocrita</taxon>
        <taxon>Ichneumonoidea</taxon>
        <taxon>Braconidae</taxon>
        <taxon>Microgastrinae</taxon>
        <taxon>Cotesia</taxon>
    </lineage>
</organism>
<keyword evidence="9 18" id="KW-0378">Hydrolase</keyword>
<evidence type="ECO:0000259" key="20">
    <source>
        <dbReference type="Pfam" id="PF01433"/>
    </source>
</evidence>
<evidence type="ECO:0000259" key="21">
    <source>
        <dbReference type="Pfam" id="PF11838"/>
    </source>
</evidence>
<dbReference type="GO" id="GO:0005615">
    <property type="term" value="C:extracellular space"/>
    <property type="evidence" value="ECO:0007669"/>
    <property type="project" value="TreeGrafter"/>
</dbReference>
<evidence type="ECO:0000256" key="17">
    <source>
        <dbReference type="PIRSR" id="PIRSR634016-4"/>
    </source>
</evidence>
<evidence type="ECO:0000256" key="19">
    <source>
        <dbReference type="SAM" id="SignalP"/>
    </source>
</evidence>
<evidence type="ECO:0000256" key="12">
    <source>
        <dbReference type="ARBA" id="ARBA00023136"/>
    </source>
</evidence>
<dbReference type="InterPro" id="IPR001930">
    <property type="entry name" value="Peptidase_M1"/>
</dbReference>
<dbReference type="PRINTS" id="PR00756">
    <property type="entry name" value="ALADIPTASE"/>
</dbReference>
<protein>
    <recommendedName>
        <fullName evidence="18">Aminopeptidase</fullName>
        <ecNumber evidence="18">3.4.11.-</ecNumber>
    </recommendedName>
</protein>
<feature type="domain" description="ERAP1-like C-terminal" evidence="21">
    <location>
        <begin position="583"/>
        <end position="887"/>
    </location>
</feature>
<evidence type="ECO:0000256" key="6">
    <source>
        <dbReference type="ARBA" id="ARBA00022670"/>
    </source>
</evidence>
<feature type="binding site" evidence="16">
    <location>
        <position position="353"/>
    </location>
    <ligand>
        <name>Zn(2+)</name>
        <dbReference type="ChEBI" id="CHEBI:29105"/>
        <note>catalytic</note>
    </ligand>
</feature>
<keyword evidence="11 18" id="KW-0482">Metalloprotease</keyword>
<keyword evidence="14" id="KW-0449">Lipoprotein</keyword>
<feature type="active site" description="Proton acceptor" evidence="15">
    <location>
        <position position="354"/>
    </location>
</feature>
<dbReference type="SUPFAM" id="SSF55486">
    <property type="entry name" value="Metalloproteases ('zincins'), catalytic domain"/>
    <property type="match status" value="1"/>
</dbReference>
<comment type="cofactor">
    <cofactor evidence="16 18">
        <name>Zn(2+)</name>
        <dbReference type="ChEBI" id="CHEBI:29105"/>
    </cofactor>
    <text evidence="16 18">Binds 1 zinc ion per subunit.</text>
</comment>
<keyword evidence="5" id="KW-0336">GPI-anchor</keyword>
<dbReference type="InterPro" id="IPR024571">
    <property type="entry name" value="ERAP1-like_C_dom"/>
</dbReference>
<dbReference type="GO" id="GO:0043171">
    <property type="term" value="P:peptide catabolic process"/>
    <property type="evidence" value="ECO:0007669"/>
    <property type="project" value="TreeGrafter"/>
</dbReference>
<keyword evidence="24" id="KW-1185">Reference proteome</keyword>
<dbReference type="InterPro" id="IPR027268">
    <property type="entry name" value="Peptidase_M4/M1_CTD_sf"/>
</dbReference>
<evidence type="ECO:0000256" key="14">
    <source>
        <dbReference type="ARBA" id="ARBA00023288"/>
    </source>
</evidence>
<dbReference type="Pfam" id="PF01433">
    <property type="entry name" value="Peptidase_M1"/>
    <property type="match status" value="1"/>
</dbReference>
<evidence type="ECO:0000256" key="7">
    <source>
        <dbReference type="ARBA" id="ARBA00022723"/>
    </source>
</evidence>
<dbReference type="EMBL" id="JAHXZJ010000374">
    <property type="protein sequence ID" value="KAH0560346.1"/>
    <property type="molecule type" value="Genomic_DNA"/>
</dbReference>
<dbReference type="Pfam" id="PF11838">
    <property type="entry name" value="ERAP1_C"/>
    <property type="match status" value="1"/>
</dbReference>
<reference evidence="23 24" key="1">
    <citation type="journal article" date="2021" name="J. Hered.">
        <title>A chromosome-level genome assembly of the parasitoid wasp, Cotesia glomerata (Hymenoptera: Braconidae).</title>
        <authorList>
            <person name="Pinto B.J."/>
            <person name="Weis J.J."/>
            <person name="Gamble T."/>
            <person name="Ode P.J."/>
            <person name="Paul R."/>
            <person name="Zaspel J.M."/>
        </authorList>
    </citation>
    <scope>NUCLEOTIDE SEQUENCE [LARGE SCALE GENOMIC DNA]</scope>
    <source>
        <strain evidence="23">CgM1</strain>
    </source>
</reference>
<evidence type="ECO:0000256" key="13">
    <source>
        <dbReference type="ARBA" id="ARBA00023180"/>
    </source>
</evidence>
<feature type="domain" description="Aminopeptidase N-like N-terminal" evidence="22">
    <location>
        <begin position="55"/>
        <end position="248"/>
    </location>
</feature>
<comment type="similarity">
    <text evidence="2 18">Belongs to the peptidase M1 family.</text>
</comment>
<dbReference type="Gene3D" id="2.60.40.1910">
    <property type="match status" value="1"/>
</dbReference>
<dbReference type="GO" id="GO:0005886">
    <property type="term" value="C:plasma membrane"/>
    <property type="evidence" value="ECO:0007669"/>
    <property type="project" value="UniProtKB-SubCell"/>
</dbReference>
<dbReference type="FunFam" id="1.10.390.10:FF:000013">
    <property type="entry name" value="Aminopeptidase N"/>
    <property type="match status" value="1"/>
</dbReference>
<name>A0AAV7IFI1_COTGL</name>
<dbReference type="InterPro" id="IPR034016">
    <property type="entry name" value="M1_APN-typ"/>
</dbReference>
<gene>
    <name evidence="23" type="ORF">KQX54_003721</name>
</gene>